<dbReference type="AlphaFoldDB" id="A0AAV5GWT9"/>
<feature type="transmembrane region" description="Helical" evidence="7">
    <location>
        <begin position="86"/>
        <end position="104"/>
    </location>
</feature>
<dbReference type="InterPro" id="IPR036259">
    <property type="entry name" value="MFS_trans_sf"/>
</dbReference>
<evidence type="ECO:0000256" key="7">
    <source>
        <dbReference type="SAM" id="Phobius"/>
    </source>
</evidence>
<evidence type="ECO:0000259" key="8">
    <source>
        <dbReference type="PROSITE" id="PS50850"/>
    </source>
</evidence>
<reference evidence="9 10" key="1">
    <citation type="submission" date="2021-12" db="EMBL/GenBank/DDBJ databases">
        <title>High titer production of polyol ester of fatty acids by Rhodotorula paludigena BS15 towards product separation-free biomass refinery.</title>
        <authorList>
            <person name="Mano J."/>
            <person name="Ono H."/>
            <person name="Tanaka T."/>
            <person name="Naito K."/>
            <person name="Sushida H."/>
            <person name="Ike M."/>
            <person name="Tokuyasu K."/>
            <person name="Kitaoka M."/>
        </authorList>
    </citation>
    <scope>NUCLEOTIDE SEQUENCE [LARGE SCALE GENOMIC DNA]</scope>
    <source>
        <strain evidence="9 10">BS15</strain>
    </source>
</reference>
<dbReference type="InterPro" id="IPR020846">
    <property type="entry name" value="MFS_dom"/>
</dbReference>
<feature type="transmembrane region" description="Helical" evidence="7">
    <location>
        <begin position="52"/>
        <end position="74"/>
    </location>
</feature>
<dbReference type="PROSITE" id="PS50850">
    <property type="entry name" value="MFS"/>
    <property type="match status" value="1"/>
</dbReference>
<keyword evidence="5 7" id="KW-0472">Membrane</keyword>
<feature type="transmembrane region" description="Helical" evidence="7">
    <location>
        <begin position="363"/>
        <end position="384"/>
    </location>
</feature>
<accession>A0AAV5GWT9</accession>
<comment type="caution">
    <text evidence="9">The sequence shown here is derived from an EMBL/GenBank/DDBJ whole genome shotgun (WGS) entry which is preliminary data.</text>
</comment>
<evidence type="ECO:0000313" key="10">
    <source>
        <dbReference type="Proteomes" id="UP001342314"/>
    </source>
</evidence>
<feature type="transmembrane region" description="Helical" evidence="7">
    <location>
        <begin position="436"/>
        <end position="461"/>
    </location>
</feature>
<evidence type="ECO:0000256" key="1">
    <source>
        <dbReference type="ARBA" id="ARBA00004141"/>
    </source>
</evidence>
<dbReference type="PANTHER" id="PTHR23504:SF31">
    <property type="entry name" value="MAJOR FACILITATOR SUPERFAMILY DOMAIN-CONTAINING PROTEIN 10"/>
    <property type="match status" value="1"/>
</dbReference>
<dbReference type="Pfam" id="PF07690">
    <property type="entry name" value="MFS_1"/>
    <property type="match status" value="1"/>
</dbReference>
<organism evidence="9 10">
    <name type="scientific">Rhodotorula paludigena</name>
    <dbReference type="NCBI Taxonomy" id="86838"/>
    <lineage>
        <taxon>Eukaryota</taxon>
        <taxon>Fungi</taxon>
        <taxon>Dikarya</taxon>
        <taxon>Basidiomycota</taxon>
        <taxon>Pucciniomycotina</taxon>
        <taxon>Microbotryomycetes</taxon>
        <taxon>Sporidiobolales</taxon>
        <taxon>Sporidiobolaceae</taxon>
        <taxon>Rhodotorula</taxon>
    </lineage>
</organism>
<evidence type="ECO:0000256" key="2">
    <source>
        <dbReference type="ARBA" id="ARBA00022448"/>
    </source>
</evidence>
<feature type="transmembrane region" description="Helical" evidence="7">
    <location>
        <begin position="300"/>
        <end position="318"/>
    </location>
</feature>
<protein>
    <recommendedName>
        <fullName evidence="8">Major facilitator superfamily (MFS) profile domain-containing protein</fullName>
    </recommendedName>
</protein>
<sequence length="478" mass="50217">MPLPLFPRIIEDFVRQEGKLASSTPTLLTRTMAFVRSLRAVLFSSGESRWDLTLLGGILASLFSFCQFLVSPYLGRLSDRFGRRPVLLATMVGNLASALLWLFASRFELYAASRIVGGLAEGNVQLSIACITDVTTPETRARSLALVGAAFSLAFTLGPSLGAYFASRVFGHGSRVAVPSALNALVPALPAELQLNAYAVPAAMTVALLAFETVYLALYLPETRGWSAASASATENGPSASQSPTASASSPAPRSYSQRLDRLRLLSFLHFSFLLSFSGGEFTLCFLTHALFAYSNAQNGRLLGFVGIVSALLQGGWVRRRARKHGGRASKTASLAQAGVCACAASLAGLAALPQLEAAGSRAAATGVLWSAAAGLAFVSATVVNSLNALASLETDSAGARQQQHGEGTIDKGAALGSFRSHGQLGRALGPLVTTAVYWLVSPTAAYALGAVGCVGVAVGLKRIVREEEEREREVKRE</sequence>
<keyword evidence="3 7" id="KW-0812">Transmembrane</keyword>
<keyword evidence="4 7" id="KW-1133">Transmembrane helix</keyword>
<dbReference type="SUPFAM" id="SSF103473">
    <property type="entry name" value="MFS general substrate transporter"/>
    <property type="match status" value="1"/>
</dbReference>
<dbReference type="PROSITE" id="PS00216">
    <property type="entry name" value="SUGAR_TRANSPORT_1"/>
    <property type="match status" value="1"/>
</dbReference>
<keyword evidence="10" id="KW-1185">Reference proteome</keyword>
<dbReference type="Proteomes" id="UP001342314">
    <property type="component" value="Unassembled WGS sequence"/>
</dbReference>
<feature type="transmembrane region" description="Helical" evidence="7">
    <location>
        <begin position="268"/>
        <end position="294"/>
    </location>
</feature>
<dbReference type="InterPro" id="IPR005829">
    <property type="entry name" value="Sugar_transporter_CS"/>
</dbReference>
<evidence type="ECO:0000256" key="6">
    <source>
        <dbReference type="SAM" id="MobiDB-lite"/>
    </source>
</evidence>
<dbReference type="PANTHER" id="PTHR23504">
    <property type="entry name" value="MAJOR FACILITATOR SUPERFAMILY DOMAIN-CONTAINING PROTEIN 10"/>
    <property type="match status" value="1"/>
</dbReference>
<evidence type="ECO:0000313" key="9">
    <source>
        <dbReference type="EMBL" id="GJN94424.1"/>
    </source>
</evidence>
<feature type="compositionally biased region" description="Low complexity" evidence="6">
    <location>
        <begin position="238"/>
        <end position="253"/>
    </location>
</feature>
<evidence type="ECO:0000256" key="3">
    <source>
        <dbReference type="ARBA" id="ARBA00022692"/>
    </source>
</evidence>
<name>A0AAV5GWT9_9BASI</name>
<evidence type="ECO:0000256" key="5">
    <source>
        <dbReference type="ARBA" id="ARBA00023136"/>
    </source>
</evidence>
<feature type="transmembrane region" description="Helical" evidence="7">
    <location>
        <begin position="198"/>
        <end position="220"/>
    </location>
</feature>
<evidence type="ECO:0000256" key="4">
    <source>
        <dbReference type="ARBA" id="ARBA00022989"/>
    </source>
</evidence>
<keyword evidence="2" id="KW-0813">Transport</keyword>
<dbReference type="GO" id="GO:0022857">
    <property type="term" value="F:transmembrane transporter activity"/>
    <property type="evidence" value="ECO:0007669"/>
    <property type="project" value="InterPro"/>
</dbReference>
<dbReference type="InterPro" id="IPR011701">
    <property type="entry name" value="MFS"/>
</dbReference>
<feature type="domain" description="Major facilitator superfamily (MFS) profile" evidence="8">
    <location>
        <begin position="1"/>
        <end position="468"/>
    </location>
</feature>
<dbReference type="GO" id="GO:0016020">
    <property type="term" value="C:membrane"/>
    <property type="evidence" value="ECO:0007669"/>
    <property type="project" value="UniProtKB-SubCell"/>
</dbReference>
<dbReference type="EMBL" id="BQKY01000017">
    <property type="protein sequence ID" value="GJN94424.1"/>
    <property type="molecule type" value="Genomic_DNA"/>
</dbReference>
<proteinExistence type="predicted"/>
<feature type="transmembrane region" description="Helical" evidence="7">
    <location>
        <begin position="144"/>
        <end position="166"/>
    </location>
</feature>
<dbReference type="PRINTS" id="PR01035">
    <property type="entry name" value="TCRTETA"/>
</dbReference>
<gene>
    <name evidence="9" type="ORF">Rhopal_007504-T1</name>
</gene>
<comment type="subcellular location">
    <subcellularLocation>
        <location evidence="1">Membrane</location>
        <topology evidence="1">Multi-pass membrane protein</topology>
    </subcellularLocation>
</comment>
<feature type="region of interest" description="Disordered" evidence="6">
    <location>
        <begin position="231"/>
        <end position="253"/>
    </location>
</feature>
<dbReference type="InterPro" id="IPR001958">
    <property type="entry name" value="Tet-R_TetA/multi-R_MdtG-like"/>
</dbReference>
<dbReference type="Gene3D" id="1.20.1250.20">
    <property type="entry name" value="MFS general substrate transporter like domains"/>
    <property type="match status" value="1"/>
</dbReference>